<dbReference type="VEuPathDB" id="TriTrypDB:TcIL3000_0_10240"/>
<name>F9WFI4_TRYCI</name>
<reference evidence="3" key="1">
    <citation type="submission" date="2011-07" db="EMBL/GenBank/DDBJ databases">
        <title>Divergent evolution of antigenic variation in African trypanosomes.</title>
        <authorList>
            <person name="Jackson A.P."/>
            <person name="Berry A."/>
            <person name="Allison H.C."/>
            <person name="Burton P."/>
            <person name="Anderson J."/>
            <person name="Aslett M."/>
            <person name="Brown R."/>
            <person name="Corton N."/>
            <person name="Harris D."/>
            <person name="Hauser H."/>
            <person name="Gamble J."/>
            <person name="Gilderthorp R."/>
            <person name="McQuillan J."/>
            <person name="Quail M.A."/>
            <person name="Sanders M."/>
            <person name="Van Tonder A."/>
            <person name="Ginger M.L."/>
            <person name="Donelson J.E."/>
            <person name="Field M.C."/>
            <person name="Barry J.D."/>
            <person name="Berriman M."/>
            <person name="Hertz-Fowler C."/>
        </authorList>
    </citation>
    <scope>NUCLEOTIDE SEQUENCE [LARGE SCALE GENOMIC DNA]</scope>
    <source>
        <strain evidence="3">IL3000</strain>
    </source>
</reference>
<proteinExistence type="predicted"/>
<keyword evidence="1" id="KW-0472">Membrane</keyword>
<evidence type="ECO:0000256" key="1">
    <source>
        <dbReference type="SAM" id="Phobius"/>
    </source>
</evidence>
<dbReference type="Proteomes" id="UP000000702">
    <property type="component" value="Unassembled WGS sequence"/>
</dbReference>
<sequence>MQVSVLASSGVLSSCGRHGTSILVGQRSSYGSSENLERTVHTVLETVPCEELEVISEQMDCLEQILPCGIELLGLVQEGDEVQQTSKLRSFLTDRLKDNLIVLFVSSDRATKRCALLQTNEEVALEVLDTVIPFITLPCYLFSPLSTMPIILRRGGSDSGDGVLIDLTSTRLLQNTAIWRSEDINATQLGGRNDCRDLVCVNITFAPLYSCGADIYKWLLHFVQITGSQLHARVLRVQSLRSPLLTYQLIYSSTDTGGDNPSKKQLKQLGELMEDGSGEKLIPSQIVAGSKGFTAKVSLSSSRGDKTAMTTEDDIAHAGGPIAGKSDNFLSVHILIVAAGVMGLLACMLHVTGWQR</sequence>
<reference evidence="2 3" key="2">
    <citation type="journal article" date="2012" name="Proc. Natl. Acad. Sci. U.S.A.">
        <title>Antigenic diversity is generated by distinct evolutionary mechanisms in African trypanosome species.</title>
        <authorList>
            <person name="Jackson A.P."/>
            <person name="Berry A."/>
            <person name="Aslett M."/>
            <person name="Allison H.C."/>
            <person name="Burton P."/>
            <person name="Vavrova-Anderson J."/>
            <person name="Brown R."/>
            <person name="Browne H."/>
            <person name="Corton N."/>
            <person name="Hauser H."/>
            <person name="Gamble J."/>
            <person name="Gilderthorp R."/>
            <person name="Marcello L."/>
            <person name="McQuillan J."/>
            <person name="Otto T.D."/>
            <person name="Quail M.A."/>
            <person name="Sanders M.J."/>
            <person name="van Tonder A."/>
            <person name="Ginger M.L."/>
            <person name="Field M.C."/>
            <person name="Barry J.D."/>
            <person name="Hertz-Fowler C."/>
            <person name="Berriman M."/>
        </authorList>
    </citation>
    <scope>NUCLEOTIDE SEQUENCE [LARGE SCALE GENOMIC DNA]</scope>
    <source>
        <strain evidence="2 3">IL3000</strain>
    </source>
</reference>
<dbReference type="AlphaFoldDB" id="F9WFI4"/>
<evidence type="ECO:0000313" key="3">
    <source>
        <dbReference type="Proteomes" id="UP000000702"/>
    </source>
</evidence>
<keyword evidence="1" id="KW-1133">Transmembrane helix</keyword>
<keyword evidence="3" id="KW-1185">Reference proteome</keyword>
<accession>F9WFI4</accession>
<dbReference type="OMA" id="HNAHLSY"/>
<protein>
    <submittedName>
        <fullName evidence="2">WGS project CAEQ00000000 data, annotated contig 390</fullName>
    </submittedName>
</protein>
<feature type="transmembrane region" description="Helical" evidence="1">
    <location>
        <begin position="330"/>
        <end position="351"/>
    </location>
</feature>
<gene>
    <name evidence="2" type="ORF">TCIL3000_0_10240</name>
</gene>
<dbReference type="EMBL" id="CAEQ01002148">
    <property type="protein sequence ID" value="CCD16056.1"/>
    <property type="molecule type" value="Genomic_DNA"/>
</dbReference>
<comment type="caution">
    <text evidence="2">The sequence shown here is derived from an EMBL/GenBank/DDBJ whole genome shotgun (WGS) entry which is preliminary data.</text>
</comment>
<organism evidence="2 3">
    <name type="scientific">Trypanosoma congolense (strain IL3000)</name>
    <dbReference type="NCBI Taxonomy" id="1068625"/>
    <lineage>
        <taxon>Eukaryota</taxon>
        <taxon>Discoba</taxon>
        <taxon>Euglenozoa</taxon>
        <taxon>Kinetoplastea</taxon>
        <taxon>Metakinetoplastina</taxon>
        <taxon>Trypanosomatida</taxon>
        <taxon>Trypanosomatidae</taxon>
        <taxon>Trypanosoma</taxon>
        <taxon>Nannomonas</taxon>
    </lineage>
</organism>
<evidence type="ECO:0000313" key="2">
    <source>
        <dbReference type="EMBL" id="CCD16056.1"/>
    </source>
</evidence>
<keyword evidence="1" id="KW-0812">Transmembrane</keyword>